<proteinExistence type="predicted"/>
<organism evidence="1 2">
    <name type="scientific">Aspergillus sclerotialis</name>
    <dbReference type="NCBI Taxonomy" id="2070753"/>
    <lineage>
        <taxon>Eukaryota</taxon>
        <taxon>Fungi</taxon>
        <taxon>Dikarya</taxon>
        <taxon>Ascomycota</taxon>
        <taxon>Pezizomycotina</taxon>
        <taxon>Eurotiomycetes</taxon>
        <taxon>Eurotiomycetidae</taxon>
        <taxon>Eurotiales</taxon>
        <taxon>Aspergillaceae</taxon>
        <taxon>Aspergillus</taxon>
        <taxon>Aspergillus subgen. Polypaecilum</taxon>
    </lineage>
</organism>
<evidence type="ECO:0000313" key="1">
    <source>
        <dbReference type="EMBL" id="RJE26472.1"/>
    </source>
</evidence>
<gene>
    <name evidence="1" type="ORF">PHISCL_01182</name>
</gene>
<sequence length="286" mass="31934">MSKVKADENYQRYLTLKKGGLQLPDLEIDDFSWVVELFNSDILTADGLVALAANRSVVHLDNSNGYNASVIVAALTEVEVSGTDLSAFLKPKNLQEWLVQSIGVERKSLAQVAAVYVQLWTGTQPLSSREGAWTTEPVLRSVQFAGRANVTQLASRPQLREGILVSRAGRRPPTGEECDACREILLGRRRKAQRRLESMTGSILKMHNRARVNRGEDQIVVQETDLVETELDSMDDGKVMEVWLGYLRIGEVDSEEDRFAFANCVGGIWGKMQQLSVPRSFQLLLR</sequence>
<dbReference type="EMBL" id="MVGC01000021">
    <property type="protein sequence ID" value="RJE26472.1"/>
    <property type="molecule type" value="Genomic_DNA"/>
</dbReference>
<keyword evidence="2" id="KW-1185">Reference proteome</keyword>
<protein>
    <submittedName>
        <fullName evidence="1">Uncharacterized protein</fullName>
    </submittedName>
</protein>
<accession>A0A3A2ZTJ4</accession>
<dbReference type="AlphaFoldDB" id="A0A3A2ZTJ4"/>
<dbReference type="OrthoDB" id="4526946at2759"/>
<evidence type="ECO:0000313" key="2">
    <source>
        <dbReference type="Proteomes" id="UP000266188"/>
    </source>
</evidence>
<dbReference type="Proteomes" id="UP000266188">
    <property type="component" value="Unassembled WGS sequence"/>
</dbReference>
<name>A0A3A2ZTJ4_9EURO</name>
<reference evidence="2" key="1">
    <citation type="submission" date="2017-02" db="EMBL/GenBank/DDBJ databases">
        <authorList>
            <person name="Tafer H."/>
            <person name="Lopandic K."/>
        </authorList>
    </citation>
    <scope>NUCLEOTIDE SEQUENCE [LARGE SCALE GENOMIC DNA]</scope>
    <source>
        <strain evidence="2">CBS 366.77</strain>
    </source>
</reference>
<comment type="caution">
    <text evidence="1">The sequence shown here is derived from an EMBL/GenBank/DDBJ whole genome shotgun (WGS) entry which is preliminary data.</text>
</comment>